<dbReference type="EMBL" id="GU568019">
    <property type="protein sequence ID" value="ADI23625.1"/>
    <property type="molecule type" value="Genomic_DNA"/>
</dbReference>
<protein>
    <recommendedName>
        <fullName evidence="1">Thioesterase domain-containing protein</fullName>
    </recommendedName>
</protein>
<dbReference type="AlphaFoldDB" id="E7C851"/>
<dbReference type="SUPFAM" id="SSF54637">
    <property type="entry name" value="Thioesterase/thiol ester dehydrase-isomerase"/>
    <property type="match status" value="1"/>
</dbReference>
<dbReference type="InterPro" id="IPR029069">
    <property type="entry name" value="HotDog_dom_sf"/>
</dbReference>
<organism evidence="2">
    <name type="scientific">uncultured gamma proteobacterium HF4000_06A21</name>
    <dbReference type="NCBI Taxonomy" id="723581"/>
    <lineage>
        <taxon>Bacteria</taxon>
        <taxon>Pseudomonadati</taxon>
        <taxon>Pseudomonadota</taxon>
        <taxon>Gammaproteobacteria</taxon>
        <taxon>environmental samples</taxon>
    </lineage>
</organism>
<reference evidence="2" key="1">
    <citation type="submission" date="2010-01" db="EMBL/GenBank/DDBJ databases">
        <title>Genome fragments of uncultured bacteria from the North Pacific subtropical Gyre.</title>
        <authorList>
            <person name="Pham V.D."/>
            <person name="Delong E.F."/>
        </authorList>
    </citation>
    <scope>NUCLEOTIDE SEQUENCE</scope>
</reference>
<dbReference type="CDD" id="cd03443">
    <property type="entry name" value="PaaI_thioesterase"/>
    <property type="match status" value="1"/>
</dbReference>
<accession>E7C851</accession>
<dbReference type="Gene3D" id="3.10.129.10">
    <property type="entry name" value="Hotdog Thioesterase"/>
    <property type="match status" value="1"/>
</dbReference>
<dbReference type="InterPro" id="IPR006683">
    <property type="entry name" value="Thioestr_dom"/>
</dbReference>
<sequence>MKQKTIRDAHCRALEAMYLSAPINQFYRPRIVISKEQVEIDIDQRFFHAAEAVHGSVYFKLLDDAAGLAANVLEREVFAVTASFTTHMTRPVSGPLMRSVGRVVDQTRSQFLVESIVYDHNQRSVRRGNGVFMRGSVRLADSLGYRLEGIK</sequence>
<evidence type="ECO:0000259" key="1">
    <source>
        <dbReference type="Pfam" id="PF03061"/>
    </source>
</evidence>
<dbReference type="Pfam" id="PF03061">
    <property type="entry name" value="4HBT"/>
    <property type="match status" value="1"/>
</dbReference>
<evidence type="ECO:0000313" key="2">
    <source>
        <dbReference type="EMBL" id="ADI23625.1"/>
    </source>
</evidence>
<feature type="domain" description="Thioesterase" evidence="1">
    <location>
        <begin position="53"/>
        <end position="123"/>
    </location>
</feature>
<dbReference type="GO" id="GO:0016790">
    <property type="term" value="F:thiolester hydrolase activity"/>
    <property type="evidence" value="ECO:0007669"/>
    <property type="project" value="UniProtKB-ARBA"/>
</dbReference>
<proteinExistence type="predicted"/>
<name>E7C851_9GAMM</name>